<feature type="transmembrane region" description="Helical" evidence="2">
    <location>
        <begin position="407"/>
        <end position="428"/>
    </location>
</feature>
<dbReference type="SUPFAM" id="SSF103473">
    <property type="entry name" value="MFS general substrate transporter"/>
    <property type="match status" value="1"/>
</dbReference>
<keyword evidence="2" id="KW-0812">Transmembrane</keyword>
<proteinExistence type="predicted"/>
<feature type="transmembrane region" description="Helical" evidence="2">
    <location>
        <begin position="206"/>
        <end position="228"/>
    </location>
</feature>
<feature type="compositionally biased region" description="Basic and acidic residues" evidence="1">
    <location>
        <begin position="238"/>
        <end position="256"/>
    </location>
</feature>
<feature type="transmembrane region" description="Helical" evidence="2">
    <location>
        <begin position="12"/>
        <end position="36"/>
    </location>
</feature>
<evidence type="ECO:0000313" key="3">
    <source>
        <dbReference type="EMBL" id="CAH1247729.1"/>
    </source>
</evidence>
<dbReference type="Pfam" id="PF07690">
    <property type="entry name" value="MFS_1"/>
    <property type="match status" value="1"/>
</dbReference>
<keyword evidence="4" id="KW-1185">Reference proteome</keyword>
<dbReference type="InterPro" id="IPR027197">
    <property type="entry name" value="SLC43A3"/>
</dbReference>
<keyword evidence="2" id="KW-1133">Transmembrane helix</keyword>
<reference evidence="3" key="1">
    <citation type="submission" date="2022-01" db="EMBL/GenBank/DDBJ databases">
        <authorList>
            <person name="Braso-Vives M."/>
        </authorList>
    </citation>
    <scope>NUCLEOTIDE SEQUENCE</scope>
</reference>
<gene>
    <name evidence="3" type="primary">SLC43A3</name>
    <name evidence="3" type="ORF">BLAG_LOCUS9314</name>
</gene>
<evidence type="ECO:0000256" key="2">
    <source>
        <dbReference type="SAM" id="Phobius"/>
    </source>
</evidence>
<dbReference type="CDD" id="cd06174">
    <property type="entry name" value="MFS"/>
    <property type="match status" value="1"/>
</dbReference>
<evidence type="ECO:0000313" key="4">
    <source>
        <dbReference type="Proteomes" id="UP000838412"/>
    </source>
</evidence>
<dbReference type="OrthoDB" id="330047at2759"/>
<dbReference type="PANTHER" id="PTHR20765">
    <property type="entry name" value="SOLUTE CARRIER FAMILY 43 MEMBER 3-RELATED"/>
    <property type="match status" value="1"/>
</dbReference>
<dbReference type="GO" id="GO:0022857">
    <property type="term" value="F:transmembrane transporter activity"/>
    <property type="evidence" value="ECO:0007669"/>
    <property type="project" value="InterPro"/>
</dbReference>
<feature type="transmembrane region" description="Helical" evidence="2">
    <location>
        <begin position="141"/>
        <end position="164"/>
    </location>
</feature>
<feature type="transmembrane region" description="Helical" evidence="2">
    <location>
        <begin position="440"/>
        <end position="463"/>
    </location>
</feature>
<dbReference type="InterPro" id="IPR036259">
    <property type="entry name" value="MFS_trans_sf"/>
</dbReference>
<dbReference type="Gene3D" id="1.20.1250.20">
    <property type="entry name" value="MFS general substrate transporter like domains"/>
    <property type="match status" value="1"/>
</dbReference>
<evidence type="ECO:0000256" key="1">
    <source>
        <dbReference type="SAM" id="MobiDB-lite"/>
    </source>
</evidence>
<dbReference type="PANTHER" id="PTHR20765:SF1">
    <property type="entry name" value="EQUILIBRATIVE NUCLEOBASE TRANSPORTER 1"/>
    <property type="match status" value="1"/>
</dbReference>
<feature type="transmembrane region" description="Helical" evidence="2">
    <location>
        <begin position="116"/>
        <end position="135"/>
    </location>
</feature>
<dbReference type="InterPro" id="IPR011701">
    <property type="entry name" value="MFS"/>
</dbReference>
<name>A0A8J9Z6A5_BRALA</name>
<protein>
    <submittedName>
        <fullName evidence="3">SLC43A3 protein</fullName>
    </submittedName>
</protein>
<keyword evidence="2" id="KW-0472">Membrane</keyword>
<accession>A0A8J9Z6A5</accession>
<sequence length="529" mass="58266">MPAVRFEKRFLLLSISVLEMLLFSGIIYGWTSLVYILKQEGYFSDHCETTSANTTQQNTQVNCQVIGNTSTQDAPCYPACLEQDETLTQVFAISVVASQVASLFAGIALDYFGLRFIRTCFSVMMATAALLLGFSTREYPYVYLVYPGMILVGMCANITLLANVTVGNLFGSRRSTVITIITGSFGSSPVTFLVQKMLYVHFGVPFQHMCFALACLCVPSLLATFTLFPKRKFLPNSHQEKRKDSQETEKLQKENKTGAGEESGSAQPTEETFVQVVTSRLYLLHLAYMSVMNLNVIILVGTANIWFNMVTGNNNGHVSFWTDVLGFFQVSNVLVSPLCGFVYDLGLRGHAYRGPTMTSRRRAAVPVFIITSLTSSLVFFFATLSVWDTSSVESSTGLLMTSAPDMLLTFVLHVVSRAFIYGGNTAFIANSFPAKHLGRLIGMSYLVAGLLGLLQYPLIGWIKATGSPFYVYIFVLVLSVVTFGHPIYISYHCRDVSGKDGRHPSQSSLGNPVNGHLKHEACDSKETCV</sequence>
<dbReference type="EMBL" id="OV696701">
    <property type="protein sequence ID" value="CAH1247729.1"/>
    <property type="molecule type" value="Genomic_DNA"/>
</dbReference>
<feature type="transmembrane region" description="Helical" evidence="2">
    <location>
        <begin position="327"/>
        <end position="346"/>
    </location>
</feature>
<dbReference type="AlphaFoldDB" id="A0A8J9Z6A5"/>
<dbReference type="Proteomes" id="UP000838412">
    <property type="component" value="Chromosome 16"/>
</dbReference>
<feature type="transmembrane region" description="Helical" evidence="2">
    <location>
        <begin position="367"/>
        <end position="387"/>
    </location>
</feature>
<organism evidence="3 4">
    <name type="scientific">Branchiostoma lanceolatum</name>
    <name type="common">Common lancelet</name>
    <name type="synonym">Amphioxus lanceolatum</name>
    <dbReference type="NCBI Taxonomy" id="7740"/>
    <lineage>
        <taxon>Eukaryota</taxon>
        <taxon>Metazoa</taxon>
        <taxon>Chordata</taxon>
        <taxon>Cephalochordata</taxon>
        <taxon>Leptocardii</taxon>
        <taxon>Amphioxiformes</taxon>
        <taxon>Branchiostomatidae</taxon>
        <taxon>Branchiostoma</taxon>
    </lineage>
</organism>
<feature type="transmembrane region" description="Helical" evidence="2">
    <location>
        <begin position="469"/>
        <end position="489"/>
    </location>
</feature>
<feature type="region of interest" description="Disordered" evidence="1">
    <location>
        <begin position="238"/>
        <end position="267"/>
    </location>
</feature>
<feature type="transmembrane region" description="Helical" evidence="2">
    <location>
        <begin position="176"/>
        <end position="194"/>
    </location>
</feature>
<feature type="transmembrane region" description="Helical" evidence="2">
    <location>
        <begin position="90"/>
        <end position="109"/>
    </location>
</feature>
<feature type="transmembrane region" description="Helical" evidence="2">
    <location>
        <begin position="286"/>
        <end position="307"/>
    </location>
</feature>